<protein>
    <submittedName>
        <fullName evidence="1">Uncharacterized protein</fullName>
    </submittedName>
</protein>
<dbReference type="EMBL" id="KZ451916">
    <property type="protein sequence ID" value="PKA62583.1"/>
    <property type="molecule type" value="Genomic_DNA"/>
</dbReference>
<reference evidence="1 2" key="1">
    <citation type="journal article" date="2017" name="Nature">
        <title>The Apostasia genome and the evolution of orchids.</title>
        <authorList>
            <person name="Zhang G.Q."/>
            <person name="Liu K.W."/>
            <person name="Li Z."/>
            <person name="Lohaus R."/>
            <person name="Hsiao Y.Y."/>
            <person name="Niu S.C."/>
            <person name="Wang J.Y."/>
            <person name="Lin Y.C."/>
            <person name="Xu Q."/>
            <person name="Chen L.J."/>
            <person name="Yoshida K."/>
            <person name="Fujiwara S."/>
            <person name="Wang Z.W."/>
            <person name="Zhang Y.Q."/>
            <person name="Mitsuda N."/>
            <person name="Wang M."/>
            <person name="Liu G.H."/>
            <person name="Pecoraro L."/>
            <person name="Huang H.X."/>
            <person name="Xiao X.J."/>
            <person name="Lin M."/>
            <person name="Wu X.Y."/>
            <person name="Wu W.L."/>
            <person name="Chen Y.Y."/>
            <person name="Chang S.B."/>
            <person name="Sakamoto S."/>
            <person name="Ohme-Takagi M."/>
            <person name="Yagi M."/>
            <person name="Zeng S.J."/>
            <person name="Shen C.Y."/>
            <person name="Yeh C.M."/>
            <person name="Luo Y.B."/>
            <person name="Tsai W.C."/>
            <person name="Van de Peer Y."/>
            <person name="Liu Z.J."/>
        </authorList>
    </citation>
    <scope>NUCLEOTIDE SEQUENCE [LARGE SCALE GENOMIC DNA]</scope>
    <source>
        <strain evidence="2">cv. Shenzhen</strain>
        <tissue evidence="1">Stem</tissue>
    </source>
</reference>
<sequence>MSRLPLQAKEYIHHTRKNACHHRSADDLDVLLDTVEDRASFLTKNHYLRGQDSGSSDLQLTPCSPYEEGPLLLRVPYTPYKYLDLTMRKGTLERSLSISLFGDLWRPLSRYPFLQLYGGPSFGLPL</sequence>
<proteinExistence type="predicted"/>
<gene>
    <name evidence="1" type="ORF">AXF42_Ash012169</name>
</gene>
<evidence type="ECO:0000313" key="2">
    <source>
        <dbReference type="Proteomes" id="UP000236161"/>
    </source>
</evidence>
<dbReference type="AlphaFoldDB" id="A0A2I0B464"/>
<dbReference type="Proteomes" id="UP000236161">
    <property type="component" value="Unassembled WGS sequence"/>
</dbReference>
<accession>A0A2I0B464</accession>
<name>A0A2I0B464_9ASPA</name>
<organism evidence="1 2">
    <name type="scientific">Apostasia shenzhenica</name>
    <dbReference type="NCBI Taxonomy" id="1088818"/>
    <lineage>
        <taxon>Eukaryota</taxon>
        <taxon>Viridiplantae</taxon>
        <taxon>Streptophyta</taxon>
        <taxon>Embryophyta</taxon>
        <taxon>Tracheophyta</taxon>
        <taxon>Spermatophyta</taxon>
        <taxon>Magnoliopsida</taxon>
        <taxon>Liliopsida</taxon>
        <taxon>Asparagales</taxon>
        <taxon>Orchidaceae</taxon>
        <taxon>Apostasioideae</taxon>
        <taxon>Apostasia</taxon>
    </lineage>
</organism>
<keyword evidence="2" id="KW-1185">Reference proteome</keyword>
<evidence type="ECO:0000313" key="1">
    <source>
        <dbReference type="EMBL" id="PKA62583.1"/>
    </source>
</evidence>